<keyword evidence="5" id="KW-0067">ATP-binding</keyword>
<dbReference type="InterPro" id="IPR011009">
    <property type="entry name" value="Kinase-like_dom_sf"/>
</dbReference>
<dbReference type="Pfam" id="PF02816">
    <property type="entry name" value="Alpha_kinase"/>
    <property type="match status" value="1"/>
</dbReference>
<dbReference type="InterPro" id="IPR004166">
    <property type="entry name" value="a-kinase_dom"/>
</dbReference>
<reference evidence="7" key="1">
    <citation type="submission" date="2022-07" db="EMBL/GenBank/DDBJ databases">
        <title>Fungi with potential for degradation of polypropylene.</title>
        <authorList>
            <person name="Gostincar C."/>
        </authorList>
    </citation>
    <scope>NUCLEOTIDE SEQUENCE</scope>
    <source>
        <strain evidence="7">EXF-13287</strain>
    </source>
</reference>
<evidence type="ECO:0000256" key="3">
    <source>
        <dbReference type="ARBA" id="ARBA00022741"/>
    </source>
</evidence>
<dbReference type="Gene3D" id="3.20.200.10">
    <property type="entry name" value="MHCK/EF2 kinase"/>
    <property type="match status" value="1"/>
</dbReference>
<sequence length="108" mass="12172">MQALSHFSYHITGGFYALCDLQGGIYRHEVVLSGPVILSRHGEHSLTDLGPHGISSFFSRHRCNDYCRPHWTAPANRVPYFRPVQGNPMIRRTVPTASSRPFGARGMY</sequence>
<evidence type="ECO:0000313" key="8">
    <source>
        <dbReference type="Proteomes" id="UP001174691"/>
    </source>
</evidence>
<keyword evidence="8" id="KW-1185">Reference proteome</keyword>
<protein>
    <recommendedName>
        <fullName evidence="6">Alpha-type protein kinase domain-containing protein</fullName>
    </recommendedName>
</protein>
<accession>A0AA38RY10</accession>
<evidence type="ECO:0000256" key="1">
    <source>
        <dbReference type="ARBA" id="ARBA00022527"/>
    </source>
</evidence>
<dbReference type="InterPro" id="IPR051852">
    <property type="entry name" value="Alpha-type_PK"/>
</dbReference>
<dbReference type="AlphaFoldDB" id="A0AA38RY10"/>
<evidence type="ECO:0000313" key="7">
    <source>
        <dbReference type="EMBL" id="KAJ9162044.1"/>
    </source>
</evidence>
<dbReference type="EMBL" id="JANBVN010000015">
    <property type="protein sequence ID" value="KAJ9162044.1"/>
    <property type="molecule type" value="Genomic_DNA"/>
</dbReference>
<organism evidence="7 8">
    <name type="scientific">Coniochaeta hoffmannii</name>
    <dbReference type="NCBI Taxonomy" id="91930"/>
    <lineage>
        <taxon>Eukaryota</taxon>
        <taxon>Fungi</taxon>
        <taxon>Dikarya</taxon>
        <taxon>Ascomycota</taxon>
        <taxon>Pezizomycotina</taxon>
        <taxon>Sordariomycetes</taxon>
        <taxon>Sordariomycetidae</taxon>
        <taxon>Coniochaetales</taxon>
        <taxon>Coniochaetaceae</taxon>
        <taxon>Coniochaeta</taxon>
    </lineage>
</organism>
<gene>
    <name evidence="7" type="ORF">NKR19_g1607</name>
</gene>
<dbReference type="PROSITE" id="PS51158">
    <property type="entry name" value="ALPHA_KINASE"/>
    <property type="match status" value="1"/>
</dbReference>
<evidence type="ECO:0000256" key="2">
    <source>
        <dbReference type="ARBA" id="ARBA00022679"/>
    </source>
</evidence>
<evidence type="ECO:0000256" key="4">
    <source>
        <dbReference type="ARBA" id="ARBA00022777"/>
    </source>
</evidence>
<evidence type="ECO:0000259" key="6">
    <source>
        <dbReference type="PROSITE" id="PS51158"/>
    </source>
</evidence>
<feature type="domain" description="Alpha-type protein kinase" evidence="6">
    <location>
        <begin position="1"/>
        <end position="78"/>
    </location>
</feature>
<dbReference type="PANTHER" id="PTHR45992:SF11">
    <property type="entry name" value="ALPHA-TYPE PROTEIN KINASE DOMAIN-CONTAINING PROTEIN"/>
    <property type="match status" value="1"/>
</dbReference>
<proteinExistence type="predicted"/>
<comment type="caution">
    <text evidence="7">The sequence shown here is derived from an EMBL/GenBank/DDBJ whole genome shotgun (WGS) entry which is preliminary data.</text>
</comment>
<keyword evidence="1" id="KW-0723">Serine/threonine-protein kinase</keyword>
<dbReference type="Proteomes" id="UP001174691">
    <property type="component" value="Unassembled WGS sequence"/>
</dbReference>
<name>A0AA38RY10_9PEZI</name>
<keyword evidence="3" id="KW-0547">Nucleotide-binding</keyword>
<evidence type="ECO:0000256" key="5">
    <source>
        <dbReference type="ARBA" id="ARBA00022840"/>
    </source>
</evidence>
<dbReference type="PANTHER" id="PTHR45992">
    <property type="entry name" value="EUKARYOTIC ELONGATION FACTOR 2 KINASE-RELATED"/>
    <property type="match status" value="1"/>
</dbReference>
<keyword evidence="4" id="KW-0418">Kinase</keyword>
<dbReference type="GO" id="GO:0004674">
    <property type="term" value="F:protein serine/threonine kinase activity"/>
    <property type="evidence" value="ECO:0007669"/>
    <property type="project" value="UniProtKB-KW"/>
</dbReference>
<dbReference type="GO" id="GO:0005524">
    <property type="term" value="F:ATP binding"/>
    <property type="evidence" value="ECO:0007669"/>
    <property type="project" value="UniProtKB-KW"/>
</dbReference>
<keyword evidence="2" id="KW-0808">Transferase</keyword>
<dbReference type="SUPFAM" id="SSF56112">
    <property type="entry name" value="Protein kinase-like (PK-like)"/>
    <property type="match status" value="1"/>
</dbReference>